<dbReference type="GO" id="GO:0003723">
    <property type="term" value="F:RNA binding"/>
    <property type="evidence" value="ECO:0007669"/>
    <property type="project" value="InterPro"/>
</dbReference>
<dbReference type="PANTHER" id="PTHR42873">
    <property type="entry name" value="RIBOSOMAL RNA LARGE SUBUNIT METHYLTRANSFERASE"/>
    <property type="match status" value="1"/>
</dbReference>
<evidence type="ECO:0000256" key="4">
    <source>
        <dbReference type="ARBA" id="ARBA00022679"/>
    </source>
</evidence>
<evidence type="ECO:0000313" key="9">
    <source>
        <dbReference type="Proteomes" id="UP000178735"/>
    </source>
</evidence>
<reference evidence="8 9" key="1">
    <citation type="journal article" date="2016" name="Nat. Commun.">
        <title>Thousands of microbial genomes shed light on interconnected biogeochemical processes in an aquifer system.</title>
        <authorList>
            <person name="Anantharaman K."/>
            <person name="Brown C.T."/>
            <person name="Hug L.A."/>
            <person name="Sharon I."/>
            <person name="Castelle C.J."/>
            <person name="Probst A.J."/>
            <person name="Thomas B.C."/>
            <person name="Singh A."/>
            <person name="Wilkins M.J."/>
            <person name="Karaoz U."/>
            <person name="Brodie E.L."/>
            <person name="Williams K.H."/>
            <person name="Hubbard S.S."/>
            <person name="Banfield J.F."/>
        </authorList>
    </citation>
    <scope>NUCLEOTIDE SEQUENCE [LARGE SCALE GENOMIC DNA]</scope>
</reference>
<dbReference type="Gene3D" id="2.30.130.10">
    <property type="entry name" value="PUA domain"/>
    <property type="match status" value="1"/>
</dbReference>
<name>A0A1F7WGU4_9BACT</name>
<evidence type="ECO:0000256" key="1">
    <source>
        <dbReference type="ARBA" id="ARBA00004496"/>
    </source>
</evidence>
<comment type="subcellular location">
    <subcellularLocation>
        <location evidence="1">Cytoplasm</location>
    </subcellularLocation>
</comment>
<dbReference type="GO" id="GO:0005737">
    <property type="term" value="C:cytoplasm"/>
    <property type="evidence" value="ECO:0007669"/>
    <property type="project" value="UniProtKB-SubCell"/>
</dbReference>
<evidence type="ECO:0000313" key="8">
    <source>
        <dbReference type="EMBL" id="OGM02066.1"/>
    </source>
</evidence>
<dbReference type="PROSITE" id="PS50890">
    <property type="entry name" value="PUA"/>
    <property type="match status" value="1"/>
</dbReference>
<dbReference type="GO" id="GO:0008168">
    <property type="term" value="F:methyltransferase activity"/>
    <property type="evidence" value="ECO:0007669"/>
    <property type="project" value="UniProtKB-KW"/>
</dbReference>
<dbReference type="InterPro" id="IPR036974">
    <property type="entry name" value="PUA_sf"/>
</dbReference>
<proteinExistence type="predicted"/>
<dbReference type="AlphaFoldDB" id="A0A1F7WGU4"/>
<dbReference type="InterPro" id="IPR029063">
    <property type="entry name" value="SAM-dependent_MTases_sf"/>
</dbReference>
<dbReference type="PANTHER" id="PTHR42873:SF1">
    <property type="entry name" value="S-ADENOSYLMETHIONINE-DEPENDENT METHYLTRANSFERASE DOMAIN-CONTAINING PROTEIN"/>
    <property type="match status" value="1"/>
</dbReference>
<gene>
    <name evidence="8" type="ORF">A2008_12670</name>
</gene>
<dbReference type="InterPro" id="IPR019614">
    <property type="entry name" value="SAM-dep_methyl-trfase"/>
</dbReference>
<feature type="domain" description="S-adenosylmethionine-dependent methyltransferase" evidence="6">
    <location>
        <begin position="181"/>
        <end position="365"/>
    </location>
</feature>
<evidence type="ECO:0000256" key="5">
    <source>
        <dbReference type="ARBA" id="ARBA00022691"/>
    </source>
</evidence>
<accession>A0A1F7WGU4</accession>
<sequence length="409" mass="45386">MQQNVLELKIYRNSCHQWVYKKMVNIPRKGFNRAMITKVKDKAGVFAGVGIFNPNSTVAIRFLTANDENIDRGFFLKRLASLKNLKENILGLAAGSDCYRLVHSESDGLPGLIIDKFNDYIMIKPYCAGYGGETMDFIASSLEELYPGVKIMVSPDEKSCAKDGADYRPEIKKYPSGRARAEISEFGVKFAVDFEFGQKTGFFLDQKLNRRLAASMCRGMDVLDLCCYTGGFGISMKKAGAKSVTCIDTDPDAITTARKNAKINGCEVEFLNINVFEYLRDALAKGKNYDFIICDPAKLAANKLELPRAYRTYGDLNKLAIQCVKGDGLLFTFSCTGLVSDKIFQSIVFNSAREAGASLKVLAGVGPSPDHPYSSTFPEGKYLKGLLAQVEKNNYIFPKRLEEIDKTKT</sequence>
<protein>
    <recommendedName>
        <fullName evidence="10">PUA domain-containing protein</fullName>
    </recommendedName>
</protein>
<evidence type="ECO:0000256" key="2">
    <source>
        <dbReference type="ARBA" id="ARBA00022490"/>
    </source>
</evidence>
<evidence type="ECO:0000259" key="6">
    <source>
        <dbReference type="Pfam" id="PF10672"/>
    </source>
</evidence>
<evidence type="ECO:0000259" key="7">
    <source>
        <dbReference type="Pfam" id="PF17785"/>
    </source>
</evidence>
<dbReference type="CDD" id="cd11572">
    <property type="entry name" value="RlmI_M_like"/>
    <property type="match status" value="1"/>
</dbReference>
<keyword evidence="5" id="KW-0949">S-adenosyl-L-methionine</keyword>
<dbReference type="CDD" id="cd02440">
    <property type="entry name" value="AdoMet_MTases"/>
    <property type="match status" value="1"/>
</dbReference>
<dbReference type="GO" id="GO:0032259">
    <property type="term" value="P:methylation"/>
    <property type="evidence" value="ECO:0007669"/>
    <property type="project" value="UniProtKB-KW"/>
</dbReference>
<keyword evidence="2" id="KW-0963">Cytoplasm</keyword>
<dbReference type="Gene3D" id="3.40.50.150">
    <property type="entry name" value="Vaccinia Virus protein VP39"/>
    <property type="match status" value="1"/>
</dbReference>
<dbReference type="Gene3D" id="3.30.750.80">
    <property type="entry name" value="RNA methyltransferase domain (HRMD) like"/>
    <property type="match status" value="1"/>
</dbReference>
<keyword evidence="4" id="KW-0808">Transferase</keyword>
<dbReference type="EMBL" id="MGFH01000217">
    <property type="protein sequence ID" value="OGM02066.1"/>
    <property type="molecule type" value="Genomic_DNA"/>
</dbReference>
<dbReference type="Pfam" id="PF17785">
    <property type="entry name" value="PUA_3"/>
    <property type="match status" value="1"/>
</dbReference>
<evidence type="ECO:0008006" key="10">
    <source>
        <dbReference type="Google" id="ProtNLM"/>
    </source>
</evidence>
<dbReference type="STRING" id="1817813.A2008_12670"/>
<evidence type="ECO:0000256" key="3">
    <source>
        <dbReference type="ARBA" id="ARBA00022603"/>
    </source>
</evidence>
<keyword evidence="3" id="KW-0489">Methyltransferase</keyword>
<dbReference type="Proteomes" id="UP000178735">
    <property type="component" value="Unassembled WGS sequence"/>
</dbReference>
<dbReference type="InterPro" id="IPR041532">
    <property type="entry name" value="RlmI-like_PUA"/>
</dbReference>
<organism evidence="8 9">
    <name type="scientific">Candidatus Wallbacteria bacterium GWC2_49_35</name>
    <dbReference type="NCBI Taxonomy" id="1817813"/>
    <lineage>
        <taxon>Bacteria</taxon>
        <taxon>Candidatus Walliibacteriota</taxon>
    </lineage>
</organism>
<comment type="caution">
    <text evidence="8">The sequence shown here is derived from an EMBL/GenBank/DDBJ whole genome shotgun (WGS) entry which is preliminary data.</text>
</comment>
<dbReference type="SUPFAM" id="SSF53335">
    <property type="entry name" value="S-adenosyl-L-methionine-dependent methyltransferases"/>
    <property type="match status" value="1"/>
</dbReference>
<feature type="domain" description="RlmI-like PUA" evidence="7">
    <location>
        <begin position="16"/>
        <end position="64"/>
    </location>
</feature>
<dbReference type="Pfam" id="PF10672">
    <property type="entry name" value="Methyltrans_SAM"/>
    <property type="match status" value="1"/>
</dbReference>